<dbReference type="Proteomes" id="UP000663929">
    <property type="component" value="Chromosome"/>
</dbReference>
<evidence type="ECO:0000313" key="1">
    <source>
        <dbReference type="EMBL" id="QTD54332.1"/>
    </source>
</evidence>
<protein>
    <submittedName>
        <fullName evidence="1">Uncharacterized protein</fullName>
    </submittedName>
</protein>
<dbReference type="EMBL" id="CP071793">
    <property type="protein sequence ID" value="QTD54332.1"/>
    <property type="molecule type" value="Genomic_DNA"/>
</dbReference>
<dbReference type="KEGG" id="scor:J3U87_17950"/>
<reference evidence="1" key="1">
    <citation type="submission" date="2021-03" db="EMBL/GenBank/DDBJ databases">
        <title>Acanthopleuribacteraceae sp. M133.</title>
        <authorList>
            <person name="Wang G."/>
        </authorList>
    </citation>
    <scope>NUCLEOTIDE SEQUENCE</scope>
    <source>
        <strain evidence="1">M133</strain>
    </source>
</reference>
<keyword evidence="2" id="KW-1185">Reference proteome</keyword>
<gene>
    <name evidence="1" type="ORF">J3U87_17950</name>
</gene>
<organism evidence="1 2">
    <name type="scientific">Sulfidibacter corallicola</name>
    <dbReference type="NCBI Taxonomy" id="2818388"/>
    <lineage>
        <taxon>Bacteria</taxon>
        <taxon>Pseudomonadati</taxon>
        <taxon>Acidobacteriota</taxon>
        <taxon>Holophagae</taxon>
        <taxon>Acanthopleuribacterales</taxon>
        <taxon>Acanthopleuribacteraceae</taxon>
        <taxon>Sulfidibacter</taxon>
    </lineage>
</organism>
<accession>A0A8A4TZH5</accession>
<evidence type="ECO:0000313" key="2">
    <source>
        <dbReference type="Proteomes" id="UP000663929"/>
    </source>
</evidence>
<dbReference type="AlphaFoldDB" id="A0A8A4TZH5"/>
<sequence>MKLFCRHCQAVFSPEELLENCTQSWPDQHWVYFVCPECHKGMNLEVKNEFVFVGFLDGGPGSSFIYERGYTIEGLRVEREGNDLTIHYGSHTRRIPSK</sequence>
<proteinExistence type="predicted"/>
<dbReference type="RefSeq" id="WP_237384426.1">
    <property type="nucleotide sequence ID" value="NZ_CP071793.1"/>
</dbReference>
<name>A0A8A4TZH5_SULCO</name>